<dbReference type="InterPro" id="IPR006223">
    <property type="entry name" value="GcvT"/>
</dbReference>
<reference evidence="10" key="2">
    <citation type="submission" date="2020-09" db="EMBL/GenBank/DDBJ databases">
        <authorList>
            <person name="Sun Q."/>
            <person name="Sedlacek I."/>
        </authorList>
    </citation>
    <scope>NUCLEOTIDE SEQUENCE</scope>
    <source>
        <strain evidence="10">CCM 7684</strain>
    </source>
</reference>
<dbReference type="SUPFAM" id="SSF103025">
    <property type="entry name" value="Folate-binding domain"/>
    <property type="match status" value="1"/>
</dbReference>
<dbReference type="Gene3D" id="2.40.30.110">
    <property type="entry name" value="Aminomethyltransferase beta-barrel domains"/>
    <property type="match status" value="1"/>
</dbReference>
<dbReference type="RefSeq" id="WP_188408590.1">
    <property type="nucleotide sequence ID" value="NZ_BMCP01000001.1"/>
</dbReference>
<evidence type="ECO:0000256" key="2">
    <source>
        <dbReference type="ARBA" id="ARBA00012616"/>
    </source>
</evidence>
<dbReference type="Proteomes" id="UP000602745">
    <property type="component" value="Unassembled WGS sequence"/>
</dbReference>
<dbReference type="InterPro" id="IPR013977">
    <property type="entry name" value="GcvT_C"/>
</dbReference>
<keyword evidence="4" id="KW-0808">Transferase</keyword>
<dbReference type="InterPro" id="IPR027266">
    <property type="entry name" value="TrmE/GcvT-like"/>
</dbReference>
<evidence type="ECO:0000256" key="7">
    <source>
        <dbReference type="PIRSR" id="PIRSR006487-1"/>
    </source>
</evidence>
<feature type="domain" description="Aminomethyltransferase C-terminal" evidence="9">
    <location>
        <begin position="292"/>
        <end position="370"/>
    </location>
</feature>
<dbReference type="PANTHER" id="PTHR43757">
    <property type="entry name" value="AMINOMETHYLTRANSFERASE"/>
    <property type="match status" value="1"/>
</dbReference>
<evidence type="ECO:0000259" key="8">
    <source>
        <dbReference type="Pfam" id="PF01571"/>
    </source>
</evidence>
<accession>A0A8J2VRQ7</accession>
<dbReference type="AlphaFoldDB" id="A0A8J2VRQ7"/>
<dbReference type="GO" id="GO:0008483">
    <property type="term" value="F:transaminase activity"/>
    <property type="evidence" value="ECO:0007669"/>
    <property type="project" value="UniProtKB-KW"/>
</dbReference>
<feature type="domain" description="GCVT N-terminal" evidence="8">
    <location>
        <begin position="12"/>
        <end position="269"/>
    </location>
</feature>
<evidence type="ECO:0000256" key="4">
    <source>
        <dbReference type="ARBA" id="ARBA00022679"/>
    </source>
</evidence>
<dbReference type="Pfam" id="PF01571">
    <property type="entry name" value="GCV_T"/>
    <property type="match status" value="1"/>
</dbReference>
<dbReference type="Gene3D" id="4.10.1250.10">
    <property type="entry name" value="Aminomethyltransferase fragment"/>
    <property type="match status" value="1"/>
</dbReference>
<evidence type="ECO:0000256" key="3">
    <source>
        <dbReference type="ARBA" id="ARBA00022576"/>
    </source>
</evidence>
<dbReference type="SUPFAM" id="SSF101790">
    <property type="entry name" value="Aminomethyltransferase beta-barrel domain"/>
    <property type="match status" value="1"/>
</dbReference>
<dbReference type="EC" id="2.1.2.10" evidence="2"/>
<dbReference type="GO" id="GO:0005960">
    <property type="term" value="C:glycine cleavage complex"/>
    <property type="evidence" value="ECO:0007669"/>
    <property type="project" value="InterPro"/>
</dbReference>
<dbReference type="InterPro" id="IPR028896">
    <property type="entry name" value="GcvT/YgfZ/DmdA"/>
</dbReference>
<evidence type="ECO:0000256" key="1">
    <source>
        <dbReference type="ARBA" id="ARBA00008609"/>
    </source>
</evidence>
<dbReference type="EMBL" id="BMCP01000001">
    <property type="protein sequence ID" value="GGE34740.1"/>
    <property type="molecule type" value="Genomic_DNA"/>
</dbReference>
<evidence type="ECO:0000313" key="10">
    <source>
        <dbReference type="EMBL" id="GGE34740.1"/>
    </source>
</evidence>
<feature type="binding site" evidence="7">
    <location>
        <position position="206"/>
    </location>
    <ligand>
        <name>substrate</name>
    </ligand>
</feature>
<name>A0A8J2VRQ7_9RHOB</name>
<dbReference type="NCBIfam" id="NF001567">
    <property type="entry name" value="PRK00389.1"/>
    <property type="match status" value="1"/>
</dbReference>
<comment type="caution">
    <text evidence="10">The sequence shown here is derived from an EMBL/GenBank/DDBJ whole genome shotgun (WGS) entry which is preliminary data.</text>
</comment>
<evidence type="ECO:0000256" key="5">
    <source>
        <dbReference type="ARBA" id="ARBA00031395"/>
    </source>
</evidence>
<dbReference type="GO" id="GO:0004047">
    <property type="term" value="F:aminomethyltransferase activity"/>
    <property type="evidence" value="ECO:0007669"/>
    <property type="project" value="UniProtKB-EC"/>
</dbReference>
<dbReference type="GO" id="GO:0006546">
    <property type="term" value="P:glycine catabolic process"/>
    <property type="evidence" value="ECO:0007669"/>
    <property type="project" value="InterPro"/>
</dbReference>
<dbReference type="PIRSF" id="PIRSF006487">
    <property type="entry name" value="GcvT"/>
    <property type="match status" value="1"/>
</dbReference>
<comment type="catalytic activity">
    <reaction evidence="6">
        <text>N(6)-[(R)-S(8)-aminomethyldihydrolipoyl]-L-lysyl-[protein] + (6S)-5,6,7,8-tetrahydrofolate = N(6)-[(R)-dihydrolipoyl]-L-lysyl-[protein] + (6R)-5,10-methylene-5,6,7,8-tetrahydrofolate + NH4(+)</text>
        <dbReference type="Rhea" id="RHEA:16945"/>
        <dbReference type="Rhea" id="RHEA-COMP:10475"/>
        <dbReference type="Rhea" id="RHEA-COMP:10492"/>
        <dbReference type="ChEBI" id="CHEBI:15636"/>
        <dbReference type="ChEBI" id="CHEBI:28938"/>
        <dbReference type="ChEBI" id="CHEBI:57453"/>
        <dbReference type="ChEBI" id="CHEBI:83100"/>
        <dbReference type="ChEBI" id="CHEBI:83143"/>
        <dbReference type="EC" id="2.1.2.10"/>
    </reaction>
</comment>
<organism evidence="10 11">
    <name type="scientific">Agaricicola taiwanensis</name>
    <dbReference type="NCBI Taxonomy" id="591372"/>
    <lineage>
        <taxon>Bacteria</taxon>
        <taxon>Pseudomonadati</taxon>
        <taxon>Pseudomonadota</taxon>
        <taxon>Alphaproteobacteria</taxon>
        <taxon>Rhodobacterales</taxon>
        <taxon>Paracoccaceae</taxon>
        <taxon>Agaricicola</taxon>
    </lineage>
</organism>
<keyword evidence="11" id="KW-1185">Reference proteome</keyword>
<dbReference type="Gene3D" id="3.30.70.1400">
    <property type="entry name" value="Aminomethyltransferase beta-barrel domains"/>
    <property type="match status" value="1"/>
</dbReference>
<dbReference type="PANTHER" id="PTHR43757:SF2">
    <property type="entry name" value="AMINOMETHYLTRANSFERASE, MITOCHONDRIAL"/>
    <property type="match status" value="1"/>
</dbReference>
<keyword evidence="3" id="KW-0032">Aminotransferase</keyword>
<evidence type="ECO:0000313" key="11">
    <source>
        <dbReference type="Proteomes" id="UP000602745"/>
    </source>
</evidence>
<dbReference type="Pfam" id="PF08669">
    <property type="entry name" value="GCV_T_C"/>
    <property type="match status" value="1"/>
</dbReference>
<comment type="similarity">
    <text evidence="1">Belongs to the GcvT family.</text>
</comment>
<dbReference type="InterPro" id="IPR029043">
    <property type="entry name" value="GcvT/YgfZ_C"/>
</dbReference>
<dbReference type="InterPro" id="IPR006222">
    <property type="entry name" value="GCVT_N"/>
</dbReference>
<dbReference type="NCBIfam" id="NF010093">
    <property type="entry name" value="PRK13579.1"/>
    <property type="match status" value="1"/>
</dbReference>
<gene>
    <name evidence="10" type="primary">gcvT</name>
    <name evidence="10" type="ORF">GCM10007276_10260</name>
</gene>
<reference evidence="10" key="1">
    <citation type="journal article" date="2014" name="Int. J. Syst. Evol. Microbiol.">
        <title>Complete genome sequence of Corynebacterium casei LMG S-19264T (=DSM 44701T), isolated from a smear-ripened cheese.</title>
        <authorList>
            <consortium name="US DOE Joint Genome Institute (JGI-PGF)"/>
            <person name="Walter F."/>
            <person name="Albersmeier A."/>
            <person name="Kalinowski J."/>
            <person name="Ruckert C."/>
        </authorList>
    </citation>
    <scope>NUCLEOTIDE SEQUENCE</scope>
    <source>
        <strain evidence="10">CCM 7684</strain>
    </source>
</reference>
<evidence type="ECO:0000259" key="9">
    <source>
        <dbReference type="Pfam" id="PF08669"/>
    </source>
</evidence>
<sequence>MDVSADLKTTPLTEAHKALGARMVPFAGYLMPVQYALGVLGEHLWTREHAGLFDVSHMGQGRLVGPDHETTARALEALVPSDILNLAPGQQRYSLLLSGEAGILDDLMVSRPASPDLDGQIVLVVNASNKSADWDHISQRLPAGVELRPADDLALLALQGPEAVDVFSRFCPAARDLAFMRCGSFDVQGIPVEVSRSGYTGEDGFEISVAARGAEKLWNTLLGEPEVRAIGLGARDSLRLEAGLCLHGHDIDASVNPVEADLGWAIQKRRRLEGGFPGADIILRDLENGPARKRIGLRPTGKAPAREGCEIQSAGGEPIGRVTSGGFGPSADGPVAMGYVDAPHAQVGASVNLIVRGEPRPATIAPMPFVPHHYKR</sequence>
<dbReference type="Gene3D" id="3.30.1360.120">
    <property type="entry name" value="Probable tRNA modification gtpase trme, domain 1"/>
    <property type="match status" value="1"/>
</dbReference>
<evidence type="ECO:0000256" key="6">
    <source>
        <dbReference type="ARBA" id="ARBA00047665"/>
    </source>
</evidence>
<proteinExistence type="inferred from homology"/>
<protein>
    <recommendedName>
        <fullName evidence="2">aminomethyltransferase</fullName>
        <ecNumber evidence="2">2.1.2.10</ecNumber>
    </recommendedName>
    <alternativeName>
        <fullName evidence="5">Glycine cleavage system T protein</fullName>
    </alternativeName>
</protein>
<dbReference type="NCBIfam" id="TIGR00528">
    <property type="entry name" value="gcvT"/>
    <property type="match status" value="1"/>
</dbReference>